<dbReference type="AlphaFoldDB" id="A0A9P5LFY6"/>
<feature type="transmembrane region" description="Helical" evidence="2">
    <location>
        <begin position="55"/>
        <end position="77"/>
    </location>
</feature>
<keyword evidence="2" id="KW-0472">Membrane</keyword>
<feature type="region of interest" description="Disordered" evidence="1">
    <location>
        <begin position="17"/>
        <end position="36"/>
    </location>
</feature>
<proteinExistence type="predicted"/>
<sequence>MNQCAMSKKTFLDYPVPYTDEKSSDDSDLMDGKDESDATQDFTAGLNFRRPPSAFAMFIASVFFITVVVGPICWVGAGGGSGFDASSQQPERQTESTQQKQKTAFSYMLDLPALYPDITSEPKSECRAAWDTLAPLPCHVKLFDRGSDNSTWNSLRREHMRLLPWICKEDCQAALEDAHRQLSAKCSPADMFILDGYDGMFDTTWLESGPAAAVETLVRRKDHMCYSRPTGDSDPGYCSLEMRGRFNVIDGINMNLEAIDAFVKNTDYSRVERGHWYRDSRSTERYNLYQVREQVYGPEDGETSCGWCTFDFLNRTLNSWTEGAVINPESRQPISLPEFIRRVRVAGRRCAPTNNWQKIYDEAIARYNSAGVLPTGWETTLPSDDLHSLIKNGPSLGDSPVSDIAAEYDRLTSQKLSGSWDGSNSMLANTFSCLFTLAKHYTSAKCYINLSHDMLSEMIEDEELKDLREAYCGKRCSHVLDSWPSNECRSEHMTPKAHQFLDEYWMARRQRDLYCNLLGPKSDDSNCAQSLVSMNKTSWALTGRPETPIFLAELEKELNELKRKLGPVKVHAAFDENQKVLVSSDSESSERPSLENDIALGNSVCAGCIWNWLVSNDMSKTIEFMRGASSGSEYVDFVKKYHATCTSLGATWLGGVPYGDDPIIWRVKAEGGQILRYFKPPKGSMDEDTVFGGNDANGAVFTYSMHTATRPGFDIGSLWNVLQAERGLKAIEEGRFKAWKLGEEKYRREADKEVWEIDDYGAVRYIGFNK</sequence>
<accession>A0A9P5LFY6</accession>
<keyword evidence="4" id="KW-1185">Reference proteome</keyword>
<evidence type="ECO:0000256" key="1">
    <source>
        <dbReference type="SAM" id="MobiDB-lite"/>
    </source>
</evidence>
<keyword evidence="2" id="KW-0812">Transmembrane</keyword>
<keyword evidence="2" id="KW-1133">Transmembrane helix</keyword>
<evidence type="ECO:0000256" key="2">
    <source>
        <dbReference type="SAM" id="Phobius"/>
    </source>
</evidence>
<dbReference type="Proteomes" id="UP000722485">
    <property type="component" value="Unassembled WGS sequence"/>
</dbReference>
<dbReference type="OrthoDB" id="5128805at2759"/>
<organism evidence="3 4">
    <name type="scientific">Cylindrodendrum hubeiense</name>
    <dbReference type="NCBI Taxonomy" id="595255"/>
    <lineage>
        <taxon>Eukaryota</taxon>
        <taxon>Fungi</taxon>
        <taxon>Dikarya</taxon>
        <taxon>Ascomycota</taxon>
        <taxon>Pezizomycotina</taxon>
        <taxon>Sordariomycetes</taxon>
        <taxon>Hypocreomycetidae</taxon>
        <taxon>Hypocreales</taxon>
        <taxon>Nectriaceae</taxon>
        <taxon>Cylindrodendrum</taxon>
    </lineage>
</organism>
<evidence type="ECO:0000313" key="3">
    <source>
        <dbReference type="EMBL" id="KAF7557297.1"/>
    </source>
</evidence>
<reference evidence="3" key="1">
    <citation type="submission" date="2020-03" db="EMBL/GenBank/DDBJ databases">
        <title>Draft Genome Sequence of Cylindrodendrum hubeiense.</title>
        <authorList>
            <person name="Buettner E."/>
            <person name="Kellner H."/>
        </authorList>
    </citation>
    <scope>NUCLEOTIDE SEQUENCE</scope>
    <source>
        <strain evidence="3">IHI 201604</strain>
    </source>
</reference>
<name>A0A9P5LFY6_9HYPO</name>
<dbReference type="EMBL" id="JAANBB010000006">
    <property type="protein sequence ID" value="KAF7557297.1"/>
    <property type="molecule type" value="Genomic_DNA"/>
</dbReference>
<evidence type="ECO:0000313" key="4">
    <source>
        <dbReference type="Proteomes" id="UP000722485"/>
    </source>
</evidence>
<feature type="compositionally biased region" description="Basic and acidic residues" evidence="1">
    <location>
        <begin position="19"/>
        <end position="36"/>
    </location>
</feature>
<gene>
    <name evidence="3" type="ORF">G7Z17_g767</name>
</gene>
<comment type="caution">
    <text evidence="3">The sequence shown here is derived from an EMBL/GenBank/DDBJ whole genome shotgun (WGS) entry which is preliminary data.</text>
</comment>
<protein>
    <submittedName>
        <fullName evidence="3">Uncharacterized protein</fullName>
    </submittedName>
</protein>